<reference evidence="3" key="1">
    <citation type="submission" date="2021-10" db="EMBL/GenBank/DDBJ databases">
        <title>Tropical sea cucumber genome reveals ecological adaptation and Cuvierian tubules defense mechanism.</title>
        <authorList>
            <person name="Chen T."/>
        </authorList>
    </citation>
    <scope>NUCLEOTIDE SEQUENCE</scope>
    <source>
        <strain evidence="3">Nanhai2018</strain>
        <tissue evidence="3">Muscle</tissue>
    </source>
</reference>
<dbReference type="InterPro" id="IPR019734">
    <property type="entry name" value="TPR_rpt"/>
</dbReference>
<dbReference type="SMART" id="SM00028">
    <property type="entry name" value="TPR"/>
    <property type="match status" value="3"/>
</dbReference>
<evidence type="ECO:0000313" key="3">
    <source>
        <dbReference type="EMBL" id="KAJ8017618.1"/>
    </source>
</evidence>
<protein>
    <submittedName>
        <fullName evidence="3">Hsc70-interacting protein</fullName>
    </submittedName>
</protein>
<keyword evidence="4" id="KW-1185">Reference proteome</keyword>
<dbReference type="Gene3D" id="1.25.40.10">
    <property type="entry name" value="Tetratricopeptide repeat domain"/>
    <property type="match status" value="1"/>
</dbReference>
<name>A0A9Q0Y8K0_HOLLE</name>
<dbReference type="GO" id="GO:0030544">
    <property type="term" value="F:Hsp70 protein binding"/>
    <property type="evidence" value="ECO:0007669"/>
    <property type="project" value="TreeGrafter"/>
</dbReference>
<dbReference type="AlphaFoldDB" id="A0A9Q0Y8K0"/>
<gene>
    <name evidence="3" type="ORF">HOLleu_44844</name>
</gene>
<dbReference type="PANTHER" id="PTHR45883:SF2">
    <property type="entry name" value="HSC70-INTERACTING PROTEIN"/>
    <property type="match status" value="1"/>
</dbReference>
<dbReference type="FunFam" id="1.25.40.10:FF:000112">
    <property type="entry name" value="FAM10 family protein"/>
    <property type="match status" value="1"/>
</dbReference>
<dbReference type="OrthoDB" id="533763at2759"/>
<keyword evidence="2" id="KW-0802">TPR repeat</keyword>
<dbReference type="SUPFAM" id="SSF48452">
    <property type="entry name" value="TPR-like"/>
    <property type="match status" value="1"/>
</dbReference>
<keyword evidence="1" id="KW-0677">Repeat</keyword>
<dbReference type="Proteomes" id="UP001152320">
    <property type="component" value="Unassembled WGS sequence"/>
</dbReference>
<proteinExistence type="predicted"/>
<dbReference type="InterPro" id="IPR011990">
    <property type="entry name" value="TPR-like_helical_dom_sf"/>
</dbReference>
<organism evidence="3 4">
    <name type="scientific">Holothuria leucospilota</name>
    <name type="common">Black long sea cucumber</name>
    <name type="synonym">Mertensiothuria leucospilota</name>
    <dbReference type="NCBI Taxonomy" id="206669"/>
    <lineage>
        <taxon>Eukaryota</taxon>
        <taxon>Metazoa</taxon>
        <taxon>Echinodermata</taxon>
        <taxon>Eleutherozoa</taxon>
        <taxon>Echinozoa</taxon>
        <taxon>Holothuroidea</taxon>
        <taxon>Aspidochirotacea</taxon>
        <taxon>Aspidochirotida</taxon>
        <taxon>Holothuriidae</taxon>
        <taxon>Holothuria</taxon>
    </lineage>
</organism>
<evidence type="ECO:0000256" key="1">
    <source>
        <dbReference type="ARBA" id="ARBA00022737"/>
    </source>
</evidence>
<dbReference type="PANTHER" id="PTHR45883">
    <property type="entry name" value="HSC70-INTERACTING PROTEIN"/>
    <property type="match status" value="1"/>
</dbReference>
<evidence type="ECO:0000256" key="2">
    <source>
        <dbReference type="ARBA" id="ARBA00022803"/>
    </source>
</evidence>
<sequence length="147" mass="16421">MEGVIEGDTGGPLEMGDESLEVTEEMMDEANSKRSEAMSAMSDGSLDNALALLTEAIKKNPHSALLYAKRASILIKQKKPNATIVDCEMAIKLNKDSAQGYKWRGKAHRLLGHWEEAYKDLVVACKLDYDEAAYEMMKEVEPKVRRK</sequence>
<comment type="caution">
    <text evidence="3">The sequence shown here is derived from an EMBL/GenBank/DDBJ whole genome shotgun (WGS) entry which is preliminary data.</text>
</comment>
<evidence type="ECO:0000313" key="4">
    <source>
        <dbReference type="Proteomes" id="UP001152320"/>
    </source>
</evidence>
<dbReference type="EMBL" id="JAIZAY010001323">
    <property type="protein sequence ID" value="KAJ8017618.1"/>
    <property type="molecule type" value="Genomic_DNA"/>
</dbReference>
<accession>A0A9Q0Y8K0</accession>